<feature type="transmembrane region" description="Helical" evidence="1">
    <location>
        <begin position="183"/>
        <end position="202"/>
    </location>
</feature>
<dbReference type="RefSeq" id="WP_123714045.1">
    <property type="nucleotide sequence ID" value="NZ_RKHR01000009.1"/>
</dbReference>
<dbReference type="Pfam" id="PF09925">
    <property type="entry name" value="DUF2157"/>
    <property type="match status" value="1"/>
</dbReference>
<feature type="transmembrane region" description="Helical" evidence="1">
    <location>
        <begin position="101"/>
        <end position="121"/>
    </location>
</feature>
<protein>
    <submittedName>
        <fullName evidence="3">Putative membrane protein DUF2157</fullName>
    </submittedName>
</protein>
<accession>A0A3N2D569</accession>
<feature type="transmembrane region" description="Helical" evidence="1">
    <location>
        <begin position="151"/>
        <end position="168"/>
    </location>
</feature>
<feature type="transmembrane region" description="Helical" evidence="1">
    <location>
        <begin position="127"/>
        <end position="144"/>
    </location>
</feature>
<feature type="transmembrane region" description="Helical" evidence="1">
    <location>
        <begin position="72"/>
        <end position="92"/>
    </location>
</feature>
<comment type="caution">
    <text evidence="3">The sequence shown here is derived from an EMBL/GenBank/DDBJ whole genome shotgun (WGS) entry which is preliminary data.</text>
</comment>
<keyword evidence="4" id="KW-1185">Reference proteome</keyword>
<evidence type="ECO:0000313" key="3">
    <source>
        <dbReference type="EMBL" id="ROR94909.1"/>
    </source>
</evidence>
<evidence type="ECO:0000256" key="1">
    <source>
        <dbReference type="SAM" id="Phobius"/>
    </source>
</evidence>
<keyword evidence="1" id="KW-1133">Transmembrane helix</keyword>
<feature type="transmembrane region" description="Helical" evidence="1">
    <location>
        <begin position="290"/>
        <end position="308"/>
    </location>
</feature>
<dbReference type="AlphaFoldDB" id="A0A3N2D569"/>
<dbReference type="OrthoDB" id="327621at2"/>
<dbReference type="InterPro" id="IPR018677">
    <property type="entry name" value="DUF2157"/>
</dbReference>
<evidence type="ECO:0000313" key="4">
    <source>
        <dbReference type="Proteomes" id="UP000275394"/>
    </source>
</evidence>
<organism evidence="3 4">
    <name type="scientific">Sinobacterium caligoides</name>
    <dbReference type="NCBI Taxonomy" id="933926"/>
    <lineage>
        <taxon>Bacteria</taxon>
        <taxon>Pseudomonadati</taxon>
        <taxon>Pseudomonadota</taxon>
        <taxon>Gammaproteobacteria</taxon>
        <taxon>Cellvibrionales</taxon>
        <taxon>Spongiibacteraceae</taxon>
        <taxon>Sinobacterium</taxon>
    </lineage>
</organism>
<feature type="domain" description="DUF2157" evidence="2">
    <location>
        <begin position="13"/>
        <end position="151"/>
    </location>
</feature>
<keyword evidence="1" id="KW-0812">Transmembrane</keyword>
<feature type="transmembrane region" description="Helical" evidence="1">
    <location>
        <begin position="214"/>
        <end position="233"/>
    </location>
</feature>
<dbReference type="Proteomes" id="UP000275394">
    <property type="component" value="Unassembled WGS sequence"/>
</dbReference>
<evidence type="ECO:0000259" key="2">
    <source>
        <dbReference type="Pfam" id="PF09925"/>
    </source>
</evidence>
<reference evidence="3 4" key="1">
    <citation type="submission" date="2018-11" db="EMBL/GenBank/DDBJ databases">
        <title>Genomic Encyclopedia of Type Strains, Phase IV (KMG-IV): sequencing the most valuable type-strain genomes for metagenomic binning, comparative biology and taxonomic classification.</title>
        <authorList>
            <person name="Goeker M."/>
        </authorList>
    </citation>
    <scope>NUCLEOTIDE SEQUENCE [LARGE SCALE GENOMIC DNA]</scope>
    <source>
        <strain evidence="3 4">DSM 100316</strain>
    </source>
</reference>
<feature type="transmembrane region" description="Helical" evidence="1">
    <location>
        <begin position="262"/>
        <end position="284"/>
    </location>
</feature>
<dbReference type="EMBL" id="RKHR01000009">
    <property type="protein sequence ID" value="ROR94909.1"/>
    <property type="molecule type" value="Genomic_DNA"/>
</dbReference>
<proteinExistence type="predicted"/>
<sequence>MKSRRHQLIELLEQGYIPDDKIDEALTASKIFPDSPAWQSFINHALTWLGGLAIAFSALFFIAFNWYDLGRFAKFAMVEGLIIAAVLFYCMLDKQKVSSKVALFVASILLGVLLALVGQTYQTGADPWQLFFFWAMLMLPWALIGRFSAIWVLWLGLINLSIVLYSMSPESVLGMFFNSDLTMLWALFLFNIIALAVWEVLATRYTWLAERWPARLLAVASGTMITWLGIYAIFEGKPVVFFIWLAWLGAIYGIYRYLIRDLLILAGAGLSVIIIATCLAGLLIVDTGGLLMLAIVTLGTGAGVVTVLKHIQKEWQS</sequence>
<name>A0A3N2D569_9GAMM</name>
<feature type="transmembrane region" description="Helical" evidence="1">
    <location>
        <begin position="239"/>
        <end position="255"/>
    </location>
</feature>
<feature type="transmembrane region" description="Helical" evidence="1">
    <location>
        <begin position="45"/>
        <end position="66"/>
    </location>
</feature>
<keyword evidence="1" id="KW-0472">Membrane</keyword>
<gene>
    <name evidence="3" type="ORF">EDC56_3723</name>
</gene>